<dbReference type="PANTHER" id="PTHR48081">
    <property type="entry name" value="AB HYDROLASE SUPERFAMILY PROTEIN C4A8.06C"/>
    <property type="match status" value="1"/>
</dbReference>
<name>G8BSQ5_TETPH</name>
<dbReference type="Proteomes" id="UP000005666">
    <property type="component" value="Chromosome 4"/>
</dbReference>
<gene>
    <name evidence="3" type="primary">TPHA0D02390</name>
    <name evidence="3" type="ordered locus">TPHA_0D02390</name>
</gene>
<dbReference type="InterPro" id="IPR050300">
    <property type="entry name" value="GDXG_lipolytic_enzyme"/>
</dbReference>
<dbReference type="OrthoDB" id="420264at2759"/>
<feature type="domain" description="BD-FAE-like" evidence="2">
    <location>
        <begin position="22"/>
        <end position="222"/>
    </location>
</feature>
<evidence type="ECO:0000313" key="4">
    <source>
        <dbReference type="Proteomes" id="UP000005666"/>
    </source>
</evidence>
<keyword evidence="1" id="KW-0378">Hydrolase</keyword>
<accession>G8BSQ5</accession>
<dbReference type="RefSeq" id="XP_003685310.1">
    <property type="nucleotide sequence ID" value="XM_003685262.1"/>
</dbReference>
<evidence type="ECO:0000259" key="2">
    <source>
        <dbReference type="Pfam" id="PF20434"/>
    </source>
</evidence>
<proteinExistence type="predicted"/>
<dbReference type="Pfam" id="PF20434">
    <property type="entry name" value="BD-FAE"/>
    <property type="match status" value="1"/>
</dbReference>
<protein>
    <recommendedName>
        <fullName evidence="2">BD-FAE-like domain-containing protein</fullName>
    </recommendedName>
</protein>
<dbReference type="OMA" id="DHYDIMK"/>
<dbReference type="Gene3D" id="3.40.50.1820">
    <property type="entry name" value="alpha/beta hydrolase"/>
    <property type="match status" value="1"/>
</dbReference>
<dbReference type="PANTHER" id="PTHR48081:SF33">
    <property type="entry name" value="KYNURENINE FORMAMIDASE"/>
    <property type="match status" value="1"/>
</dbReference>
<dbReference type="eggNOG" id="ENOG502S28Q">
    <property type="taxonomic scope" value="Eukaryota"/>
</dbReference>
<organism evidence="3 4">
    <name type="scientific">Tetrapisispora phaffii (strain ATCC 24235 / CBS 4417 / NBRC 1672 / NRRL Y-8282 / UCD 70-5)</name>
    <name type="common">Yeast</name>
    <name type="synonym">Fabospora phaffii</name>
    <dbReference type="NCBI Taxonomy" id="1071381"/>
    <lineage>
        <taxon>Eukaryota</taxon>
        <taxon>Fungi</taxon>
        <taxon>Dikarya</taxon>
        <taxon>Ascomycota</taxon>
        <taxon>Saccharomycotina</taxon>
        <taxon>Saccharomycetes</taxon>
        <taxon>Saccharomycetales</taxon>
        <taxon>Saccharomycetaceae</taxon>
        <taxon>Tetrapisispora</taxon>
    </lineage>
</organism>
<evidence type="ECO:0000256" key="1">
    <source>
        <dbReference type="ARBA" id="ARBA00022801"/>
    </source>
</evidence>
<reference evidence="3 4" key="1">
    <citation type="journal article" date="2011" name="Proc. Natl. Acad. Sci. U.S.A.">
        <title>Evolutionary erosion of yeast sex chromosomes by mating-type switching accidents.</title>
        <authorList>
            <person name="Gordon J.L."/>
            <person name="Armisen D."/>
            <person name="Proux-Wera E."/>
            <person name="Oheigeartaigh S.S."/>
            <person name="Byrne K.P."/>
            <person name="Wolfe K.H."/>
        </authorList>
    </citation>
    <scope>NUCLEOTIDE SEQUENCE [LARGE SCALE GENOMIC DNA]</scope>
    <source>
        <strain evidence="4">ATCC 24235 / CBS 4417 / NBRC 1672 / NRRL Y-8282 / UCD 70-5</strain>
    </source>
</reference>
<dbReference type="GO" id="GO:0009435">
    <property type="term" value="P:NAD+ biosynthetic process"/>
    <property type="evidence" value="ECO:0007669"/>
    <property type="project" value="EnsemblFungi"/>
</dbReference>
<dbReference type="InterPro" id="IPR029058">
    <property type="entry name" value="AB_hydrolase_fold"/>
</dbReference>
<dbReference type="STRING" id="1071381.G8BSQ5"/>
<dbReference type="AlphaFoldDB" id="G8BSQ5"/>
<dbReference type="HOGENOM" id="CLU_016852_1_0_1"/>
<dbReference type="GO" id="GO:0004061">
    <property type="term" value="F:arylformamidase activity"/>
    <property type="evidence" value="ECO:0007669"/>
    <property type="project" value="EnsemblFungi"/>
</dbReference>
<dbReference type="GO" id="GO:0030307">
    <property type="term" value="P:positive regulation of cell growth"/>
    <property type="evidence" value="ECO:0007669"/>
    <property type="project" value="EnsemblFungi"/>
</dbReference>
<evidence type="ECO:0000313" key="3">
    <source>
        <dbReference type="EMBL" id="CCE62876.1"/>
    </source>
</evidence>
<dbReference type="InterPro" id="IPR049492">
    <property type="entry name" value="BD-FAE-like_dom"/>
</dbReference>
<sequence>MNFCNQYQTVCFRDVKLGELSKEVISIIFIHGGAWVDPTNTANDFKEFSGYLNNLFDQLKMSEDSLISMFGINYRLSPRVKHPVHLLDVINSIFNIVKNHKINNIYLVGHSVGATLIWQILSFDFTSNLANSELSSKVKYIIKNVRGVFLLDGIYSIDNLLKEFPDYSSFVSKAFTTTQDFIEPAPAIESFKNNTTEHIKIYLVHSYQDELLSLNQIKLFMQVLMDNDIPFQLELSNFGLHNEVYKNKLVAQYIYHNIIHVQ</sequence>
<keyword evidence="4" id="KW-1185">Reference proteome</keyword>
<dbReference type="SUPFAM" id="SSF53474">
    <property type="entry name" value="alpha/beta-Hydrolases"/>
    <property type="match status" value="1"/>
</dbReference>
<dbReference type="KEGG" id="tpf:TPHA_0D02390"/>
<dbReference type="EMBL" id="HE612859">
    <property type="protein sequence ID" value="CCE62876.1"/>
    <property type="molecule type" value="Genomic_DNA"/>
</dbReference>
<dbReference type="GeneID" id="11531076"/>